<dbReference type="NCBIfam" id="TIGR02121">
    <property type="entry name" value="Na_Pro_sym"/>
    <property type="match status" value="1"/>
</dbReference>
<keyword evidence="11 15" id="KW-0472">Membrane</keyword>
<evidence type="ECO:0000256" key="4">
    <source>
        <dbReference type="ARBA" id="ARBA00022475"/>
    </source>
</evidence>
<dbReference type="AlphaFoldDB" id="A0A2T4PU91"/>
<evidence type="ECO:0000256" key="2">
    <source>
        <dbReference type="ARBA" id="ARBA00006434"/>
    </source>
</evidence>
<feature type="transmembrane region" description="Helical" evidence="15">
    <location>
        <begin position="436"/>
        <end position="455"/>
    </location>
</feature>
<feature type="transmembrane region" description="Helical" evidence="15">
    <location>
        <begin position="173"/>
        <end position="194"/>
    </location>
</feature>
<evidence type="ECO:0000256" key="10">
    <source>
        <dbReference type="ARBA" id="ARBA00023065"/>
    </source>
</evidence>
<comment type="function">
    <text evidence="15">Catalyzes the sodium-dependent uptake of extracellular L-proline.</text>
</comment>
<evidence type="ECO:0000313" key="17">
    <source>
        <dbReference type="Proteomes" id="UP000241209"/>
    </source>
</evidence>
<keyword evidence="12 15" id="KW-0739">Sodium transport</keyword>
<keyword evidence="8 15" id="KW-1133">Transmembrane helix</keyword>
<feature type="transmembrane region" description="Helical" evidence="15">
    <location>
        <begin position="329"/>
        <end position="358"/>
    </location>
</feature>
<organism evidence="16 17">
    <name type="scientific">Mammaliicoccus vitulinus</name>
    <dbReference type="NCBI Taxonomy" id="71237"/>
    <lineage>
        <taxon>Bacteria</taxon>
        <taxon>Bacillati</taxon>
        <taxon>Bacillota</taxon>
        <taxon>Bacilli</taxon>
        <taxon>Bacillales</taxon>
        <taxon>Staphylococcaceae</taxon>
        <taxon>Mammaliicoccus</taxon>
    </lineage>
</organism>
<evidence type="ECO:0000256" key="3">
    <source>
        <dbReference type="ARBA" id="ARBA00022448"/>
    </source>
</evidence>
<evidence type="ECO:0000256" key="9">
    <source>
        <dbReference type="ARBA" id="ARBA00023053"/>
    </source>
</evidence>
<dbReference type="RefSeq" id="WP_107556921.1">
    <property type="nucleotide sequence ID" value="NZ_PZFK01000009.1"/>
</dbReference>
<accession>A0A2T4PU91</accession>
<dbReference type="InterPro" id="IPR038377">
    <property type="entry name" value="Na/Glc_symporter_sf"/>
</dbReference>
<feature type="transmembrane region" description="Helical" evidence="15">
    <location>
        <begin position="467"/>
        <end position="485"/>
    </location>
</feature>
<keyword evidence="10 15" id="KW-0406">Ion transport</keyword>
<evidence type="ECO:0000256" key="6">
    <source>
        <dbReference type="ARBA" id="ARBA00022847"/>
    </source>
</evidence>
<dbReference type="GO" id="GO:0015193">
    <property type="term" value="F:L-proline transmembrane transporter activity"/>
    <property type="evidence" value="ECO:0007669"/>
    <property type="project" value="TreeGrafter"/>
</dbReference>
<dbReference type="PANTHER" id="PTHR48086">
    <property type="entry name" value="SODIUM/PROLINE SYMPORTER-RELATED"/>
    <property type="match status" value="1"/>
</dbReference>
<name>A0A2T4PU91_9STAP</name>
<keyword evidence="9 15" id="KW-0915">Sodium</keyword>
<protein>
    <recommendedName>
        <fullName evidence="15">Sodium/proline symporter</fullName>
    </recommendedName>
    <alternativeName>
        <fullName evidence="15">Proline permease</fullName>
    </alternativeName>
</protein>
<keyword evidence="6 15" id="KW-0769">Symport</keyword>
<keyword evidence="7 15" id="KW-0029">Amino-acid transport</keyword>
<comment type="similarity">
    <text evidence="2 14">Belongs to the sodium:solute symporter (SSF) (TC 2.A.21) family.</text>
</comment>
<evidence type="ECO:0000256" key="1">
    <source>
        <dbReference type="ARBA" id="ARBA00004651"/>
    </source>
</evidence>
<dbReference type="CDD" id="cd11475">
    <property type="entry name" value="SLC5sbd_PutP"/>
    <property type="match status" value="1"/>
</dbReference>
<feature type="transmembrane region" description="Helical" evidence="15">
    <location>
        <begin position="405"/>
        <end position="429"/>
    </location>
</feature>
<dbReference type="GO" id="GO:0031402">
    <property type="term" value="F:sodium ion binding"/>
    <property type="evidence" value="ECO:0007669"/>
    <property type="project" value="UniProtKB-UniRule"/>
</dbReference>
<feature type="transmembrane region" description="Helical" evidence="15">
    <location>
        <begin position="201"/>
        <end position="221"/>
    </location>
</feature>
<reference evidence="16 17" key="1">
    <citation type="journal article" date="2016" name="Front. Microbiol.">
        <title>Comprehensive Phylogenetic Analysis of Bovine Non-aureus Staphylococci Species Based on Whole-Genome Sequencing.</title>
        <authorList>
            <person name="Naushad S."/>
            <person name="Barkema H.W."/>
            <person name="Luby C."/>
            <person name="Condas L.A."/>
            <person name="Nobrega D.B."/>
            <person name="Carson D.A."/>
            <person name="De Buck J."/>
        </authorList>
    </citation>
    <scope>NUCLEOTIDE SEQUENCE [LARGE SCALE GENOMIC DNA]</scope>
    <source>
        <strain evidence="16 17">SNUC 2204</strain>
    </source>
</reference>
<dbReference type="InterPro" id="IPR001734">
    <property type="entry name" value="Na/solute_symporter"/>
</dbReference>
<comment type="subcellular location">
    <subcellularLocation>
        <location evidence="1 15">Cell membrane</location>
        <topology evidence="1 15">Multi-pass membrane protein</topology>
    </subcellularLocation>
</comment>
<evidence type="ECO:0000256" key="5">
    <source>
        <dbReference type="ARBA" id="ARBA00022692"/>
    </source>
</evidence>
<evidence type="ECO:0000256" key="15">
    <source>
        <dbReference type="RuleBase" id="RU366012"/>
    </source>
</evidence>
<dbReference type="STRING" id="1167632.GCA_000286335_01466"/>
<proteinExistence type="inferred from homology"/>
<dbReference type="PANTHER" id="PTHR48086:SF3">
    <property type="entry name" value="SODIUM_PROLINE SYMPORTER"/>
    <property type="match status" value="1"/>
</dbReference>
<evidence type="ECO:0000313" key="16">
    <source>
        <dbReference type="EMBL" id="PTI29942.1"/>
    </source>
</evidence>
<feature type="transmembrane region" description="Helical" evidence="15">
    <location>
        <begin position="87"/>
        <end position="106"/>
    </location>
</feature>
<dbReference type="NCBIfam" id="TIGR00813">
    <property type="entry name" value="sss"/>
    <property type="match status" value="1"/>
</dbReference>
<feature type="transmembrane region" description="Helical" evidence="15">
    <location>
        <begin position="379"/>
        <end position="399"/>
    </location>
</feature>
<dbReference type="InterPro" id="IPR011851">
    <property type="entry name" value="Na/Pro_symporter"/>
</dbReference>
<evidence type="ECO:0000256" key="8">
    <source>
        <dbReference type="ARBA" id="ARBA00022989"/>
    </source>
</evidence>
<comment type="caution">
    <text evidence="16">The sequence shown here is derived from an EMBL/GenBank/DDBJ whole genome shotgun (WGS) entry which is preliminary data.</text>
</comment>
<dbReference type="Proteomes" id="UP000241209">
    <property type="component" value="Unassembled WGS sequence"/>
</dbReference>
<dbReference type="PROSITE" id="PS50283">
    <property type="entry name" value="NA_SOLUT_SYMP_3"/>
    <property type="match status" value="1"/>
</dbReference>
<gene>
    <name evidence="16" type="primary">putP</name>
    <name evidence="16" type="ORF">BU072_05715</name>
</gene>
<evidence type="ECO:0000256" key="7">
    <source>
        <dbReference type="ARBA" id="ARBA00022970"/>
    </source>
</evidence>
<feature type="transmembrane region" description="Helical" evidence="15">
    <location>
        <begin position="137"/>
        <end position="153"/>
    </location>
</feature>
<evidence type="ECO:0000256" key="12">
    <source>
        <dbReference type="ARBA" id="ARBA00023201"/>
    </source>
</evidence>
<dbReference type="GO" id="GO:0005886">
    <property type="term" value="C:plasma membrane"/>
    <property type="evidence" value="ECO:0007669"/>
    <property type="project" value="UniProtKB-SubCell"/>
</dbReference>
<feature type="transmembrane region" description="Helical" evidence="15">
    <location>
        <begin position="58"/>
        <end position="75"/>
    </location>
</feature>
<keyword evidence="5 15" id="KW-0812">Transmembrane</keyword>
<dbReference type="Pfam" id="PF00474">
    <property type="entry name" value="SSF"/>
    <property type="match status" value="1"/>
</dbReference>
<dbReference type="FunFam" id="1.20.1730.10:FF:000002">
    <property type="entry name" value="Sodium/proline symporter"/>
    <property type="match status" value="1"/>
</dbReference>
<keyword evidence="4 15" id="KW-1003">Cell membrane</keyword>
<dbReference type="GO" id="GO:0015824">
    <property type="term" value="P:proline transport"/>
    <property type="evidence" value="ECO:0007669"/>
    <property type="project" value="UniProtKB-UniRule"/>
</dbReference>
<feature type="transmembrane region" description="Helical" evidence="15">
    <location>
        <begin position="241"/>
        <end position="261"/>
    </location>
</feature>
<feature type="transmembrane region" description="Helical" evidence="15">
    <location>
        <begin position="282"/>
        <end position="309"/>
    </location>
</feature>
<dbReference type="EMBL" id="PZFK01000009">
    <property type="protein sequence ID" value="PTI29942.1"/>
    <property type="molecule type" value="Genomic_DNA"/>
</dbReference>
<evidence type="ECO:0000256" key="14">
    <source>
        <dbReference type="RuleBase" id="RU362091"/>
    </source>
</evidence>
<dbReference type="InterPro" id="IPR050277">
    <property type="entry name" value="Sodium:Solute_Symporter"/>
</dbReference>
<evidence type="ECO:0000256" key="13">
    <source>
        <dbReference type="ARBA" id="ARBA00033708"/>
    </source>
</evidence>
<comment type="catalytic activity">
    <reaction evidence="13">
        <text>L-proline(in) + Na(+)(in) = L-proline(out) + Na(+)(out)</text>
        <dbReference type="Rhea" id="RHEA:28967"/>
        <dbReference type="ChEBI" id="CHEBI:29101"/>
        <dbReference type="ChEBI" id="CHEBI:60039"/>
    </reaction>
</comment>
<sequence>MFILGNTFKNVKVETSWETYVMIAVYFAILLAIGFYAYKRSTSTLDEYMLGGRDLGPLVTALSAGASDMSGWMILGLPGSVYSTGLSATWIAIGLTIGAWLNYILVASRLRIYTELTDNAITLPDYFEKRLSDNTRIVKIISGLVIVVFFTLYTHSGMVAGGVLFNSAFGMNYHLGLVLAASIVILYTLFGGYLAVSLTDFFQGVIMILALVLVPIVALLKLNGLDTFSEVGQLKPTNLDWFKGTTTVGIISLLAWGLGYFGQPHIIVRFMSIKSHKLMPKARRIGISWMAISLMGACVTGLIGIAFVAQSNVKVDNPETIFIVMSQILFHPLIAGFFLAAIMSTISSQLLVTSSALTQDFYMLLRGKTLQDKGHEKEFVLVGRLSVLIVSLVAMYIAWNPNDTILNLVGNAWAGFGAAFGPLVLLSLYWKRLTKYGAIAGIICGSVVVIFWILMKNHGGIFEFYEIIPGFISSIIATIVVSLFTKAPIGKDLEKFDEMENILKN</sequence>
<dbReference type="GO" id="GO:0005298">
    <property type="term" value="F:proline:sodium symporter activity"/>
    <property type="evidence" value="ECO:0007669"/>
    <property type="project" value="UniProtKB-UniRule"/>
</dbReference>
<feature type="transmembrane region" description="Helical" evidence="15">
    <location>
        <begin position="20"/>
        <end position="38"/>
    </location>
</feature>
<evidence type="ECO:0000256" key="11">
    <source>
        <dbReference type="ARBA" id="ARBA00023136"/>
    </source>
</evidence>
<dbReference type="Gene3D" id="1.20.1730.10">
    <property type="entry name" value="Sodium/glucose cotransporter"/>
    <property type="match status" value="1"/>
</dbReference>
<keyword evidence="3 15" id="KW-0813">Transport</keyword>